<comment type="similarity">
    <text evidence="1">Belongs to the LysR transcriptional regulatory family.</text>
</comment>
<dbReference type="Gene3D" id="3.40.190.290">
    <property type="match status" value="1"/>
</dbReference>
<dbReference type="GO" id="GO:0003700">
    <property type="term" value="F:DNA-binding transcription factor activity"/>
    <property type="evidence" value="ECO:0007669"/>
    <property type="project" value="InterPro"/>
</dbReference>
<dbReference type="PROSITE" id="PS50931">
    <property type="entry name" value="HTH_LYSR"/>
    <property type="match status" value="1"/>
</dbReference>
<dbReference type="Pfam" id="PF00126">
    <property type="entry name" value="HTH_1"/>
    <property type="match status" value="1"/>
</dbReference>
<dbReference type="InterPro" id="IPR058163">
    <property type="entry name" value="LysR-type_TF_proteobact-type"/>
</dbReference>
<feature type="domain" description="HTH lysR-type" evidence="5">
    <location>
        <begin position="24"/>
        <end position="79"/>
    </location>
</feature>
<dbReference type="PANTHER" id="PTHR30537">
    <property type="entry name" value="HTH-TYPE TRANSCRIPTIONAL REGULATOR"/>
    <property type="match status" value="1"/>
</dbReference>
<dbReference type="SUPFAM" id="SSF53850">
    <property type="entry name" value="Periplasmic binding protein-like II"/>
    <property type="match status" value="1"/>
</dbReference>
<reference evidence="6 7" key="1">
    <citation type="submission" date="2009-03" db="EMBL/GenBank/DDBJ databases">
        <authorList>
            <person name="Setubal J.C."/>
            <person name="Boyle S."/>
            <person name="Crasta O.R."/>
            <person name="Gillespie J.J."/>
            <person name="Kenyon R.W."/>
            <person name="Lu J."/>
            <person name="Mane S."/>
            <person name="Nagrani S."/>
            <person name="Shallom J.M."/>
            <person name="Shallom S."/>
            <person name="Shukla M."/>
            <person name="Snyder E.E."/>
            <person name="Sobral B.W."/>
            <person name="Wattam A.R."/>
            <person name="Will R."/>
            <person name="Williams K."/>
            <person name="Yoo H."/>
            <person name="Bruce D.H."/>
            <person name="Detter C."/>
            <person name="Munk C."/>
            <person name="Brettin T.S."/>
            <person name="Ficht T."/>
        </authorList>
    </citation>
    <scope>NUCLEOTIDE SEQUENCE [LARGE SCALE GENOMIC DNA]</scope>
    <source>
        <strain evidence="6 7">Cudo</strain>
    </source>
</reference>
<dbReference type="EMBL" id="ACJD01000006">
    <property type="protein sequence ID" value="EEH13540.1"/>
    <property type="molecule type" value="Genomic_DNA"/>
</dbReference>
<dbReference type="FunFam" id="1.10.10.10:FF:000001">
    <property type="entry name" value="LysR family transcriptional regulator"/>
    <property type="match status" value="1"/>
</dbReference>
<evidence type="ECO:0000256" key="2">
    <source>
        <dbReference type="ARBA" id="ARBA00023015"/>
    </source>
</evidence>
<gene>
    <name evidence="6" type="ORF">BCETI_6000488</name>
</gene>
<evidence type="ECO:0000259" key="5">
    <source>
        <dbReference type="PROSITE" id="PS50931"/>
    </source>
</evidence>
<evidence type="ECO:0000313" key="6">
    <source>
        <dbReference type="EMBL" id="EEH13540.1"/>
    </source>
</evidence>
<dbReference type="InterPro" id="IPR005119">
    <property type="entry name" value="LysR_subst-bd"/>
</dbReference>
<dbReference type="GO" id="GO:0003677">
    <property type="term" value="F:DNA binding"/>
    <property type="evidence" value="ECO:0007669"/>
    <property type="project" value="UniProtKB-KW"/>
</dbReference>
<dbReference type="SUPFAM" id="SSF46785">
    <property type="entry name" value="Winged helix' DNA-binding domain"/>
    <property type="match status" value="1"/>
</dbReference>
<evidence type="ECO:0000256" key="1">
    <source>
        <dbReference type="ARBA" id="ARBA00009437"/>
    </source>
</evidence>
<dbReference type="InterPro" id="IPR036388">
    <property type="entry name" value="WH-like_DNA-bd_sf"/>
</dbReference>
<dbReference type="Pfam" id="PF03466">
    <property type="entry name" value="LysR_substrate"/>
    <property type="match status" value="1"/>
</dbReference>
<dbReference type="PANTHER" id="PTHR30537:SF5">
    <property type="entry name" value="HTH-TYPE TRANSCRIPTIONAL ACTIVATOR TTDR-RELATED"/>
    <property type="match status" value="1"/>
</dbReference>
<keyword evidence="2" id="KW-0805">Transcription regulation</keyword>
<dbReference type="InterPro" id="IPR000847">
    <property type="entry name" value="LysR_HTH_N"/>
</dbReference>
<comment type="caution">
    <text evidence="6">The sequence shown here is derived from an EMBL/GenBank/DDBJ whole genome shotgun (WGS) entry which is preliminary data.</text>
</comment>
<keyword evidence="3" id="KW-0238">DNA-binding</keyword>
<name>C0G9C6_9HYPH</name>
<sequence>MKQRSTGLCFKRQEQDDTSMMSSLADMEIFARVVATGSMSAAARDLGLSPAVVSKRLGRLEERLGTRLLQRTTRQIALTEAGQGYHERVLAILANIEEAEAFVARRSADARGTLKISAPTTFGRMHIAPYLVPFMRANADLTVNMQLSDEMVDIVGDGYDLAIRIGELSDSTLVARRLAPVRRIFVAAPRYLKERGTPQTIEDLQDHICLAPHNNDPWRLEGPKGPIVIRPTGPLQTNSSEIVREAVLAGLGIAQRSTWDVGPELAAGKLVQVLPDYAASRNVAIHAVYPSKQFLPAKVRLFIDYLADLYGPVPYWESGTFPEEN</sequence>
<dbReference type="AlphaFoldDB" id="C0G9C6"/>
<organism evidence="6 7">
    <name type="scientific">Brucella ceti str. Cudo</name>
    <dbReference type="NCBI Taxonomy" id="595497"/>
    <lineage>
        <taxon>Bacteria</taxon>
        <taxon>Pseudomonadati</taxon>
        <taxon>Pseudomonadota</taxon>
        <taxon>Alphaproteobacteria</taxon>
        <taxon>Hyphomicrobiales</taxon>
        <taxon>Brucellaceae</taxon>
        <taxon>Brucella/Ochrobactrum group</taxon>
        <taxon>Brucella</taxon>
    </lineage>
</organism>
<dbReference type="InterPro" id="IPR036390">
    <property type="entry name" value="WH_DNA-bd_sf"/>
</dbReference>
<accession>C0G9C6</accession>
<evidence type="ECO:0000256" key="4">
    <source>
        <dbReference type="ARBA" id="ARBA00023163"/>
    </source>
</evidence>
<proteinExistence type="inferred from homology"/>
<dbReference type="Gene3D" id="1.10.10.10">
    <property type="entry name" value="Winged helix-like DNA-binding domain superfamily/Winged helix DNA-binding domain"/>
    <property type="match status" value="1"/>
</dbReference>
<protein>
    <submittedName>
        <fullName evidence="6">LysR family transcriptional regulator</fullName>
    </submittedName>
</protein>
<dbReference type="CDD" id="cd08422">
    <property type="entry name" value="PBP2_CrgA_like"/>
    <property type="match status" value="1"/>
</dbReference>
<dbReference type="Proteomes" id="UP000003678">
    <property type="component" value="Unassembled WGS sequence"/>
</dbReference>
<dbReference type="FunFam" id="3.40.190.290:FF:000001">
    <property type="entry name" value="Transcriptional regulator, LysR family"/>
    <property type="match status" value="1"/>
</dbReference>
<evidence type="ECO:0000256" key="3">
    <source>
        <dbReference type="ARBA" id="ARBA00023125"/>
    </source>
</evidence>
<keyword evidence="4" id="KW-0804">Transcription</keyword>
<evidence type="ECO:0000313" key="7">
    <source>
        <dbReference type="Proteomes" id="UP000003678"/>
    </source>
</evidence>